<proteinExistence type="predicted"/>
<reference evidence="1" key="1">
    <citation type="submission" date="2023-04" db="EMBL/GenBank/DDBJ databases">
        <title>Draft Genome sequencing of Naganishia species isolated from polar environments using Oxford Nanopore Technology.</title>
        <authorList>
            <person name="Leo P."/>
            <person name="Venkateswaran K."/>
        </authorList>
    </citation>
    <scope>NUCLEOTIDE SEQUENCE</scope>
    <source>
        <strain evidence="1">MNA-CCFEE 5262</strain>
    </source>
</reference>
<sequence>MPSHPYIKGTRVWLPDPQEAWSAGEITAVDTPSDADSTPADDVYVTLRIKQEQNPDLEIVHSFPLSVLVAAGQNQLVPSANAASPSTAGSNSGAGALVGKDQDGKPIILPPLRNPPLLEQTDDLANLSNLNEPSVLHAISTRYDMHLPYTYSGIVLVALNPFSPLNIYGQDMINQYAGKKKGELEPHLFAIAEEALDYMRRGNGSGGKDNTGAGDQTIIVSGESGAGKTVSAKFILRYFASVEDPSKPATSQRKRLKASGSSVADDWNHRRGRRRNERNREADLGE</sequence>
<evidence type="ECO:0000313" key="2">
    <source>
        <dbReference type="Proteomes" id="UP001230649"/>
    </source>
</evidence>
<keyword evidence="2" id="KW-1185">Reference proteome</keyword>
<dbReference type="Proteomes" id="UP001230649">
    <property type="component" value="Unassembled WGS sequence"/>
</dbReference>
<gene>
    <name evidence="1" type="ORF">QFC20_003675</name>
</gene>
<name>A0ACC2W9V1_9TREE</name>
<evidence type="ECO:0000313" key="1">
    <source>
        <dbReference type="EMBL" id="KAJ9107989.1"/>
    </source>
</evidence>
<organism evidence="1 2">
    <name type="scientific">Naganishia adeliensis</name>
    <dbReference type="NCBI Taxonomy" id="92952"/>
    <lineage>
        <taxon>Eukaryota</taxon>
        <taxon>Fungi</taxon>
        <taxon>Dikarya</taxon>
        <taxon>Basidiomycota</taxon>
        <taxon>Agaricomycotina</taxon>
        <taxon>Tremellomycetes</taxon>
        <taxon>Filobasidiales</taxon>
        <taxon>Filobasidiaceae</taxon>
        <taxon>Naganishia</taxon>
    </lineage>
</organism>
<accession>A0ACC2W9V1</accession>
<comment type="caution">
    <text evidence="1">The sequence shown here is derived from an EMBL/GenBank/DDBJ whole genome shotgun (WGS) entry which is preliminary data.</text>
</comment>
<dbReference type="EMBL" id="JASBWS010000035">
    <property type="protein sequence ID" value="KAJ9107989.1"/>
    <property type="molecule type" value="Genomic_DNA"/>
</dbReference>
<protein>
    <submittedName>
        <fullName evidence="1">Uncharacterized protein</fullName>
    </submittedName>
</protein>